<keyword evidence="4" id="KW-1185">Reference proteome</keyword>
<proteinExistence type="predicted"/>
<accession>A0AAV0VTC0</accession>
<dbReference type="EMBL" id="CARXXK010000001">
    <property type="protein sequence ID" value="CAI6347399.1"/>
    <property type="molecule type" value="Genomic_DNA"/>
</dbReference>
<keyword evidence="2" id="KW-0732">Signal</keyword>
<protein>
    <submittedName>
        <fullName evidence="3">Uncharacterized protein</fullName>
    </submittedName>
</protein>
<dbReference type="AlphaFoldDB" id="A0AAV0VTC0"/>
<evidence type="ECO:0000313" key="4">
    <source>
        <dbReference type="Proteomes" id="UP001160148"/>
    </source>
</evidence>
<feature type="chain" id="PRO_5043695812" evidence="2">
    <location>
        <begin position="23"/>
        <end position="281"/>
    </location>
</feature>
<name>A0AAV0VTC0_9HEMI</name>
<reference evidence="3 4" key="1">
    <citation type="submission" date="2023-01" db="EMBL/GenBank/DDBJ databases">
        <authorList>
            <person name="Whitehead M."/>
        </authorList>
    </citation>
    <scope>NUCLEOTIDE SEQUENCE [LARGE SCALE GENOMIC DNA]</scope>
</reference>
<gene>
    <name evidence="3" type="ORF">MEUPH1_LOCUS4193</name>
</gene>
<evidence type="ECO:0000256" key="1">
    <source>
        <dbReference type="SAM" id="MobiDB-lite"/>
    </source>
</evidence>
<evidence type="ECO:0000256" key="2">
    <source>
        <dbReference type="SAM" id="SignalP"/>
    </source>
</evidence>
<organism evidence="3 4">
    <name type="scientific">Macrosiphum euphorbiae</name>
    <name type="common">potato aphid</name>
    <dbReference type="NCBI Taxonomy" id="13131"/>
    <lineage>
        <taxon>Eukaryota</taxon>
        <taxon>Metazoa</taxon>
        <taxon>Ecdysozoa</taxon>
        <taxon>Arthropoda</taxon>
        <taxon>Hexapoda</taxon>
        <taxon>Insecta</taxon>
        <taxon>Pterygota</taxon>
        <taxon>Neoptera</taxon>
        <taxon>Paraneoptera</taxon>
        <taxon>Hemiptera</taxon>
        <taxon>Sternorrhyncha</taxon>
        <taxon>Aphidomorpha</taxon>
        <taxon>Aphidoidea</taxon>
        <taxon>Aphididae</taxon>
        <taxon>Macrosiphini</taxon>
        <taxon>Macrosiphum</taxon>
    </lineage>
</organism>
<comment type="caution">
    <text evidence="3">The sequence shown here is derived from an EMBL/GenBank/DDBJ whole genome shotgun (WGS) entry which is preliminary data.</text>
</comment>
<evidence type="ECO:0000313" key="3">
    <source>
        <dbReference type="EMBL" id="CAI6347399.1"/>
    </source>
</evidence>
<dbReference type="Gene3D" id="2.20.20.160">
    <property type="match status" value="1"/>
</dbReference>
<feature type="region of interest" description="Disordered" evidence="1">
    <location>
        <begin position="210"/>
        <end position="260"/>
    </location>
</feature>
<feature type="region of interest" description="Disordered" evidence="1">
    <location>
        <begin position="26"/>
        <end position="60"/>
    </location>
</feature>
<sequence length="281" mass="31219">MSVRALLRAILLAVLVAATCRADETTSDYSTAADPTDRPESTEDEQETNKSAAPNQGLKPTKYHYYPHNQHIYLLPECAVQQVCNAVYVRLNYTQPLCACPSRYKEPCSASLNADDLHTTELSTDPTGKILTLVKTCEPVAEMRTCRSPRDWSLLALQNVRTGKSHYLVICRCPHTNLLEGPMSHDQPTYASVPGIRVYGMMCVTKNGGGGGHQTTLAPPLHSSPAPITKRRARPLRTPRSLDAYYRRSSESQSSPPFPWRRAMQFIKSVQAEESLKSKQS</sequence>
<feature type="signal peptide" evidence="2">
    <location>
        <begin position="1"/>
        <end position="22"/>
    </location>
</feature>
<dbReference type="Proteomes" id="UP001160148">
    <property type="component" value="Unassembled WGS sequence"/>
</dbReference>